<organism evidence="4 5">
    <name type="scientific">Geomicrobium halophilum</name>
    <dbReference type="NCBI Taxonomy" id="549000"/>
    <lineage>
        <taxon>Bacteria</taxon>
        <taxon>Bacillati</taxon>
        <taxon>Bacillota</taxon>
        <taxon>Bacilli</taxon>
        <taxon>Bacillales</taxon>
        <taxon>Geomicrobium</taxon>
    </lineage>
</organism>
<comment type="caution">
    <text evidence="4">The sequence shown here is derived from an EMBL/GenBank/DDBJ whole genome shotgun (WGS) entry which is preliminary data.</text>
</comment>
<dbReference type="PIRSF" id="PIRSF021292">
    <property type="entry name" value="Competence_ComGD"/>
    <property type="match status" value="1"/>
</dbReference>
<keyword evidence="3" id="KW-1133">Transmembrane helix</keyword>
<keyword evidence="3" id="KW-0812">Transmembrane</keyword>
<evidence type="ECO:0000256" key="3">
    <source>
        <dbReference type="SAM" id="Phobius"/>
    </source>
</evidence>
<proteinExistence type="predicted"/>
<dbReference type="GO" id="GO:0009986">
    <property type="term" value="C:cell surface"/>
    <property type="evidence" value="ECO:0007669"/>
    <property type="project" value="UniProtKB-SubCell"/>
</dbReference>
<evidence type="ECO:0000256" key="1">
    <source>
        <dbReference type="ARBA" id="ARBA00004241"/>
    </source>
</evidence>
<dbReference type="SUPFAM" id="SSF54523">
    <property type="entry name" value="Pili subunits"/>
    <property type="match status" value="1"/>
</dbReference>
<dbReference type="InterPro" id="IPR012902">
    <property type="entry name" value="N_methyl_site"/>
</dbReference>
<dbReference type="InterPro" id="IPR045584">
    <property type="entry name" value="Pilin-like"/>
</dbReference>
<evidence type="ECO:0000256" key="2">
    <source>
        <dbReference type="ARBA" id="ARBA00023287"/>
    </source>
</evidence>
<keyword evidence="3" id="KW-0472">Membrane</keyword>
<comment type="subcellular location">
    <subcellularLocation>
        <location evidence="1">Cell surface</location>
    </subcellularLocation>
</comment>
<dbReference type="AlphaFoldDB" id="A0A841Q0G6"/>
<reference evidence="4 5" key="1">
    <citation type="submission" date="2020-08" db="EMBL/GenBank/DDBJ databases">
        <title>Genomic Encyclopedia of Type Strains, Phase IV (KMG-IV): sequencing the most valuable type-strain genomes for metagenomic binning, comparative biology and taxonomic classification.</title>
        <authorList>
            <person name="Goeker M."/>
        </authorList>
    </citation>
    <scope>NUCLEOTIDE SEQUENCE [LARGE SCALE GENOMIC DNA]</scope>
    <source>
        <strain evidence="4 5">DSM 21769</strain>
    </source>
</reference>
<name>A0A841Q0G6_9BACL</name>
<dbReference type="InterPro" id="IPR016785">
    <property type="entry name" value="ComGD"/>
</dbReference>
<evidence type="ECO:0000313" key="5">
    <source>
        <dbReference type="Proteomes" id="UP000568839"/>
    </source>
</evidence>
<evidence type="ECO:0000313" key="4">
    <source>
        <dbReference type="EMBL" id="MBB6448888.1"/>
    </source>
</evidence>
<dbReference type="GO" id="GO:0030420">
    <property type="term" value="P:establishment of competence for transformation"/>
    <property type="evidence" value="ECO:0007669"/>
    <property type="project" value="UniProtKB-KW"/>
</dbReference>
<keyword evidence="2" id="KW-0178">Competence</keyword>
<dbReference type="NCBIfam" id="NF040982">
    <property type="entry name" value="ComGD"/>
    <property type="match status" value="1"/>
</dbReference>
<sequence length="148" mass="16994">MMKNDRGHTLIELMVVLLIFSICLAIPTLYYVNRDSGQDVKAFIEEFEQDLYYSQQQAMGKTTNARINIFNGRGFYQVSVDGKHEKTVHFPEGLRFQRGSIAVPTPIFFYPNGNTNVAGRFAIQTPGDLYWVNFRVGSGRFYVERLHS</sequence>
<protein>
    <submittedName>
        <fullName evidence="4">Competence protein ComGD</fullName>
    </submittedName>
</protein>
<dbReference type="Proteomes" id="UP000568839">
    <property type="component" value="Unassembled WGS sequence"/>
</dbReference>
<keyword evidence="5" id="KW-1185">Reference proteome</keyword>
<feature type="transmembrane region" description="Helical" evidence="3">
    <location>
        <begin position="12"/>
        <end position="32"/>
    </location>
</feature>
<gene>
    <name evidence="4" type="ORF">HNR44_000837</name>
</gene>
<dbReference type="EMBL" id="JACHHJ010000001">
    <property type="protein sequence ID" value="MBB6448888.1"/>
    <property type="molecule type" value="Genomic_DNA"/>
</dbReference>
<dbReference type="Pfam" id="PF07963">
    <property type="entry name" value="N_methyl"/>
    <property type="match status" value="1"/>
</dbReference>
<accession>A0A841Q0G6</accession>
<dbReference type="RefSeq" id="WP_184402825.1">
    <property type="nucleotide sequence ID" value="NZ_JACHHJ010000001.1"/>
</dbReference>
<dbReference type="NCBIfam" id="TIGR02532">
    <property type="entry name" value="IV_pilin_GFxxxE"/>
    <property type="match status" value="1"/>
</dbReference>